<dbReference type="InterPro" id="IPR024949">
    <property type="entry name" value="Bet_v_I_allergen"/>
</dbReference>
<reference evidence="5 6" key="1">
    <citation type="journal article" date="2014" name="PLoS ONE">
        <title>Global Analysis of Gene Expression Profiles in Physic Nut (Jatropha curcas L.) Seedlings Exposed to Salt Stress.</title>
        <authorList>
            <person name="Zhang L."/>
            <person name="Zhang C."/>
            <person name="Wu P."/>
            <person name="Chen Y."/>
            <person name="Li M."/>
            <person name="Jiang H."/>
            <person name="Wu G."/>
        </authorList>
    </citation>
    <scope>NUCLEOTIDE SEQUENCE [LARGE SCALE GENOMIC DNA]</scope>
    <source>
        <strain evidence="6">cv. GZQX0401</strain>
        <tissue evidence="5">Young leaves</tissue>
    </source>
</reference>
<dbReference type="CDD" id="cd07816">
    <property type="entry name" value="Bet_v1-like"/>
    <property type="match status" value="1"/>
</dbReference>
<proteinExistence type="inferred from homology"/>
<dbReference type="PANTHER" id="PTHR31213">
    <property type="entry name" value="OS08G0374000 PROTEIN-RELATED"/>
    <property type="match status" value="1"/>
</dbReference>
<keyword evidence="6" id="KW-1185">Reference proteome</keyword>
<dbReference type="GO" id="GO:0005634">
    <property type="term" value="C:nucleus"/>
    <property type="evidence" value="ECO:0007669"/>
    <property type="project" value="TreeGrafter"/>
</dbReference>
<protein>
    <recommendedName>
        <fullName evidence="4">Bet v I/Major latex protein domain-containing protein</fullName>
    </recommendedName>
</protein>
<dbReference type="GO" id="GO:0004864">
    <property type="term" value="F:protein phosphatase inhibitor activity"/>
    <property type="evidence" value="ECO:0007669"/>
    <property type="project" value="InterPro"/>
</dbReference>
<dbReference type="Proteomes" id="UP000027138">
    <property type="component" value="Unassembled WGS sequence"/>
</dbReference>
<evidence type="ECO:0000313" key="5">
    <source>
        <dbReference type="EMBL" id="KDP36244.1"/>
    </source>
</evidence>
<evidence type="ECO:0000259" key="4">
    <source>
        <dbReference type="Pfam" id="PF00407"/>
    </source>
</evidence>
<dbReference type="STRING" id="180498.A0A067KWQ7"/>
<feature type="domain" description="Bet v I/Major latex protein" evidence="4">
    <location>
        <begin position="6"/>
        <end position="93"/>
    </location>
</feature>
<organism evidence="5 6">
    <name type="scientific">Jatropha curcas</name>
    <name type="common">Barbados nut</name>
    <dbReference type="NCBI Taxonomy" id="180498"/>
    <lineage>
        <taxon>Eukaryota</taxon>
        <taxon>Viridiplantae</taxon>
        <taxon>Streptophyta</taxon>
        <taxon>Embryophyta</taxon>
        <taxon>Tracheophyta</taxon>
        <taxon>Spermatophyta</taxon>
        <taxon>Magnoliopsida</taxon>
        <taxon>eudicotyledons</taxon>
        <taxon>Gunneridae</taxon>
        <taxon>Pentapetalae</taxon>
        <taxon>rosids</taxon>
        <taxon>fabids</taxon>
        <taxon>Malpighiales</taxon>
        <taxon>Euphorbiaceae</taxon>
        <taxon>Crotonoideae</taxon>
        <taxon>Jatropheae</taxon>
        <taxon>Jatropha</taxon>
    </lineage>
</organism>
<sequence length="165" mass="18002">MGIVSCEGQTELSIRAAKIFRMVVLETETYLSKVVPGAIANFVNLQGDGGPGTLRQITFVQGGPVSYVKETVDVVDKENFIFDYTIIGGDPALIDTNLIEKMSFHVTFEISPTGGTICKRSGKAYIIDGVEVKEDEIRADLEHTTQVFFGTLKLYEAYALANPDA</sequence>
<evidence type="ECO:0000256" key="1">
    <source>
        <dbReference type="ARBA" id="ARBA00009744"/>
    </source>
</evidence>
<evidence type="ECO:0000256" key="2">
    <source>
        <dbReference type="ARBA" id="ARBA00022821"/>
    </source>
</evidence>
<keyword evidence="2" id="KW-0611">Plant defense</keyword>
<evidence type="ECO:0000313" key="6">
    <source>
        <dbReference type="Proteomes" id="UP000027138"/>
    </source>
</evidence>
<gene>
    <name evidence="5" type="ORF">JCGZ_09809</name>
</gene>
<dbReference type="PANTHER" id="PTHR31213:SF81">
    <property type="entry name" value="BET V I_MAJOR LATEX PROTEIN DOMAIN-CONTAINING PROTEIN"/>
    <property type="match status" value="1"/>
</dbReference>
<dbReference type="OrthoDB" id="1858506at2759"/>
<dbReference type="Gene3D" id="3.30.530.20">
    <property type="match status" value="1"/>
</dbReference>
<name>A0A067KWQ7_JATCU</name>
<dbReference type="GO" id="GO:0038023">
    <property type="term" value="F:signaling receptor activity"/>
    <property type="evidence" value="ECO:0007669"/>
    <property type="project" value="InterPro"/>
</dbReference>
<dbReference type="GO" id="GO:0006952">
    <property type="term" value="P:defense response"/>
    <property type="evidence" value="ECO:0007669"/>
    <property type="project" value="UniProtKB-KW"/>
</dbReference>
<evidence type="ECO:0000256" key="3">
    <source>
        <dbReference type="ARBA" id="ARBA00023265"/>
    </source>
</evidence>
<comment type="similarity">
    <text evidence="1">Belongs to the BetVI family.</text>
</comment>
<dbReference type="InterPro" id="IPR023393">
    <property type="entry name" value="START-like_dom_sf"/>
</dbReference>
<dbReference type="GO" id="GO:0005737">
    <property type="term" value="C:cytoplasm"/>
    <property type="evidence" value="ECO:0007669"/>
    <property type="project" value="TreeGrafter"/>
</dbReference>
<dbReference type="SUPFAM" id="SSF55961">
    <property type="entry name" value="Bet v1-like"/>
    <property type="match status" value="1"/>
</dbReference>
<dbReference type="AlphaFoldDB" id="A0A067KWQ7"/>
<dbReference type="GO" id="GO:0009738">
    <property type="term" value="P:abscisic acid-activated signaling pathway"/>
    <property type="evidence" value="ECO:0007669"/>
    <property type="project" value="InterPro"/>
</dbReference>
<dbReference type="EMBL" id="KK914446">
    <property type="protein sequence ID" value="KDP36244.1"/>
    <property type="molecule type" value="Genomic_DNA"/>
</dbReference>
<dbReference type="Pfam" id="PF00407">
    <property type="entry name" value="Bet_v_1"/>
    <property type="match status" value="1"/>
</dbReference>
<dbReference type="InterPro" id="IPR050279">
    <property type="entry name" value="Plant_def-hormone_signal"/>
</dbReference>
<dbReference type="InterPro" id="IPR000916">
    <property type="entry name" value="Bet_v_I/MLP"/>
</dbReference>
<dbReference type="GO" id="GO:0010427">
    <property type="term" value="F:abscisic acid binding"/>
    <property type="evidence" value="ECO:0007669"/>
    <property type="project" value="InterPro"/>
</dbReference>
<dbReference type="FunFam" id="3.30.530.20:FF:000007">
    <property type="entry name" value="Major pollen allergen Bet v 1-A"/>
    <property type="match status" value="1"/>
</dbReference>
<accession>A0A067KWQ7</accession>
<keyword evidence="3" id="KW-0568">Pathogenesis-related protein</keyword>
<dbReference type="PRINTS" id="PR00634">
    <property type="entry name" value="BETALLERGEN"/>
</dbReference>